<protein>
    <submittedName>
        <fullName evidence="2">Uncharacterized protein</fullName>
    </submittedName>
</protein>
<accession>A0A939TNR8</accession>
<name>A0A939TNR8_9MICO</name>
<dbReference type="Proteomes" id="UP000668403">
    <property type="component" value="Unassembled WGS sequence"/>
</dbReference>
<sequence length="159" mass="16307">MFGQIWSALASLGSGLIFFAVAAGGEWWLAAPLIVLALLEIGYGLAVLRAGRVVAPRAAITGSVVAMLVAFALLFTSTIGFVPAIAVIGLHWVIAVIAALVIRRRHSDDAAASRAPRPGAFALSMTVAALVVSAVTTPALANTGPGEFAVPHGTLHQHH</sequence>
<evidence type="ECO:0000313" key="2">
    <source>
        <dbReference type="EMBL" id="MBO2990823.1"/>
    </source>
</evidence>
<evidence type="ECO:0000256" key="1">
    <source>
        <dbReference type="SAM" id="Phobius"/>
    </source>
</evidence>
<keyword evidence="3" id="KW-1185">Reference proteome</keyword>
<organism evidence="2 3">
    <name type="scientific">Leucobacter tardus</name>
    <dbReference type="NCBI Taxonomy" id="501483"/>
    <lineage>
        <taxon>Bacteria</taxon>
        <taxon>Bacillati</taxon>
        <taxon>Actinomycetota</taxon>
        <taxon>Actinomycetes</taxon>
        <taxon>Micrococcales</taxon>
        <taxon>Microbacteriaceae</taxon>
        <taxon>Leucobacter</taxon>
    </lineage>
</organism>
<keyword evidence="1" id="KW-1133">Transmembrane helix</keyword>
<keyword evidence="1" id="KW-0812">Transmembrane</keyword>
<feature type="transmembrane region" description="Helical" evidence="1">
    <location>
        <begin position="58"/>
        <end position="75"/>
    </location>
</feature>
<evidence type="ECO:0000313" key="3">
    <source>
        <dbReference type="Proteomes" id="UP000668403"/>
    </source>
</evidence>
<feature type="transmembrane region" description="Helical" evidence="1">
    <location>
        <begin position="33"/>
        <end position="51"/>
    </location>
</feature>
<comment type="caution">
    <text evidence="2">The sequence shown here is derived from an EMBL/GenBank/DDBJ whole genome shotgun (WGS) entry which is preliminary data.</text>
</comment>
<feature type="transmembrane region" description="Helical" evidence="1">
    <location>
        <begin position="81"/>
        <end position="101"/>
    </location>
</feature>
<dbReference type="EMBL" id="JAGFBF010000005">
    <property type="protein sequence ID" value="MBO2990823.1"/>
    <property type="molecule type" value="Genomic_DNA"/>
</dbReference>
<dbReference type="AlphaFoldDB" id="A0A939TNR8"/>
<dbReference type="RefSeq" id="WP_208240113.1">
    <property type="nucleotide sequence ID" value="NZ_BAAAQU010000002.1"/>
</dbReference>
<feature type="transmembrane region" description="Helical" evidence="1">
    <location>
        <begin position="121"/>
        <end position="141"/>
    </location>
</feature>
<reference evidence="2" key="1">
    <citation type="submission" date="2021-03" db="EMBL/GenBank/DDBJ databases">
        <title>Leucobacter chromiisoli sp. nov., isolated from chromium-containing soil of chemical plant.</title>
        <authorList>
            <person name="Xu Z."/>
        </authorList>
    </citation>
    <scope>NUCLEOTIDE SEQUENCE</scope>
    <source>
        <strain evidence="2">K 70/01</strain>
    </source>
</reference>
<proteinExistence type="predicted"/>
<keyword evidence="1" id="KW-0472">Membrane</keyword>
<gene>
    <name evidence="2" type="ORF">J4H85_12535</name>
</gene>